<evidence type="ECO:0000256" key="1">
    <source>
        <dbReference type="ARBA" id="ARBA00004123"/>
    </source>
</evidence>
<dbReference type="OMA" id="ACNIKRD"/>
<evidence type="ECO:0000256" key="4">
    <source>
        <dbReference type="ARBA" id="ARBA00016856"/>
    </source>
</evidence>
<evidence type="ECO:0000256" key="2">
    <source>
        <dbReference type="ARBA" id="ARBA00004496"/>
    </source>
</evidence>
<dbReference type="Gramene" id="AUR62009186-RA">
    <property type="protein sequence ID" value="AUR62009186-RA:cds"/>
    <property type="gene ID" value="AUR62009186"/>
</dbReference>
<dbReference type="GO" id="GO:0015031">
    <property type="term" value="P:protein transport"/>
    <property type="evidence" value="ECO:0007669"/>
    <property type="project" value="UniProtKB-KW"/>
</dbReference>
<reference evidence="13" key="1">
    <citation type="journal article" date="2017" name="Nature">
        <title>The genome of Chenopodium quinoa.</title>
        <authorList>
            <person name="Jarvis D.E."/>
            <person name="Ho Y.S."/>
            <person name="Lightfoot D.J."/>
            <person name="Schmoeckel S.M."/>
            <person name="Li B."/>
            <person name="Borm T.J.A."/>
            <person name="Ohyanagi H."/>
            <person name="Mineta K."/>
            <person name="Michell C.T."/>
            <person name="Saber N."/>
            <person name="Kharbatia N.M."/>
            <person name="Rupper R.R."/>
            <person name="Sharp A.R."/>
            <person name="Dally N."/>
            <person name="Boughton B.A."/>
            <person name="Woo Y.H."/>
            <person name="Gao G."/>
            <person name="Schijlen E.G.W.M."/>
            <person name="Guo X."/>
            <person name="Momin A.A."/>
            <person name="Negrao S."/>
            <person name="Al-Babili S."/>
            <person name="Gehring C."/>
            <person name="Roessner U."/>
            <person name="Jung C."/>
            <person name="Murphy K."/>
            <person name="Arold S.T."/>
            <person name="Gojobori T."/>
            <person name="van der Linden C.G."/>
            <person name="van Loo E.N."/>
            <person name="Jellen E.N."/>
            <person name="Maughan P.J."/>
            <person name="Tester M."/>
        </authorList>
    </citation>
    <scope>NUCLEOTIDE SEQUENCE [LARGE SCALE GENOMIC DNA]</scope>
    <source>
        <strain evidence="13">cv. PI 614886</strain>
    </source>
</reference>
<comment type="subcellular location">
    <subcellularLocation>
        <location evidence="2">Cytoplasm</location>
    </subcellularLocation>
    <subcellularLocation>
        <location evidence="1">Nucleus</location>
    </subcellularLocation>
</comment>
<dbReference type="Proteomes" id="UP000596660">
    <property type="component" value="Unplaced"/>
</dbReference>
<dbReference type="InterPro" id="IPR038092">
    <property type="entry name" value="PHAX_RNA-binding_sf"/>
</dbReference>
<dbReference type="PANTHER" id="PTHR13135:SF0">
    <property type="entry name" value="PHOSPHORYLATED ADAPTER RNA EXPORT PROTEIN"/>
    <property type="match status" value="1"/>
</dbReference>
<evidence type="ECO:0000256" key="8">
    <source>
        <dbReference type="ARBA" id="ARBA00022927"/>
    </source>
</evidence>
<feature type="domain" description="Phosphorylated adapter RNA export protein RNA-binding" evidence="12">
    <location>
        <begin position="44"/>
        <end position="93"/>
    </location>
</feature>
<dbReference type="InterPro" id="IPR019385">
    <property type="entry name" value="PHAX_RNA-binding_domain"/>
</dbReference>
<dbReference type="Pfam" id="PF10258">
    <property type="entry name" value="PHAX_RNA-bd"/>
    <property type="match status" value="1"/>
</dbReference>
<evidence type="ECO:0000259" key="12">
    <source>
        <dbReference type="Pfam" id="PF10258"/>
    </source>
</evidence>
<name>A0A803LBE7_CHEQI</name>
<dbReference type="GO" id="GO:0003723">
    <property type="term" value="F:RNA binding"/>
    <property type="evidence" value="ECO:0007669"/>
    <property type="project" value="UniProtKB-KW"/>
</dbReference>
<accession>A0A803LBE7</accession>
<comment type="similarity">
    <text evidence="3">Belongs to the PHAX family.</text>
</comment>
<keyword evidence="6" id="KW-0963">Cytoplasm</keyword>
<protein>
    <recommendedName>
        <fullName evidence="4">Phosphorylated adapter RNA export protein</fullName>
    </recommendedName>
    <alternativeName>
        <fullName evidence="10">RNA U small nuclear RNA export adapter protein</fullName>
    </alternativeName>
</protein>
<evidence type="ECO:0000256" key="7">
    <source>
        <dbReference type="ARBA" id="ARBA00022884"/>
    </source>
</evidence>
<evidence type="ECO:0000313" key="13">
    <source>
        <dbReference type="EnsemblPlants" id="AUR62009186-RA:cds"/>
    </source>
</evidence>
<dbReference type="PANTHER" id="PTHR13135">
    <property type="entry name" value="CYTOSOLIC RESINIFERATOXIN BINDING PROTEIN RBP-26"/>
    <property type="match status" value="1"/>
</dbReference>
<dbReference type="GO" id="GO:0005737">
    <property type="term" value="C:cytoplasm"/>
    <property type="evidence" value="ECO:0007669"/>
    <property type="project" value="UniProtKB-SubCell"/>
</dbReference>
<feature type="region of interest" description="Disordered" evidence="11">
    <location>
        <begin position="96"/>
        <end position="149"/>
    </location>
</feature>
<evidence type="ECO:0000256" key="10">
    <source>
        <dbReference type="ARBA" id="ARBA00030834"/>
    </source>
</evidence>
<keyword evidence="7" id="KW-0694">RNA-binding</keyword>
<sequence>MESILDTIDEELSFGDGEDVEMMDIEEGEVVDGHVSGETSDKNDIEVKVEAVQVCGGQKTVLGDRYRSGGGVLWNILKARDPNAYKEIMKKGRDFEKQFRRPSVQPPSASDAMTGKPVASTSDNDCEIETPVQEQLPQPSAGEKRVPVHERIRVPVSYDDLPVEEPANDQSS</sequence>
<dbReference type="EnsemblPlants" id="AUR62009186-RA">
    <property type="protein sequence ID" value="AUR62009186-RA:cds"/>
    <property type="gene ID" value="AUR62009186"/>
</dbReference>
<evidence type="ECO:0000256" key="6">
    <source>
        <dbReference type="ARBA" id="ARBA00022490"/>
    </source>
</evidence>
<evidence type="ECO:0000256" key="5">
    <source>
        <dbReference type="ARBA" id="ARBA00022448"/>
    </source>
</evidence>
<reference evidence="13" key="2">
    <citation type="submission" date="2021-03" db="UniProtKB">
        <authorList>
            <consortium name="EnsemblPlants"/>
        </authorList>
    </citation>
    <scope>IDENTIFICATION</scope>
</reference>
<evidence type="ECO:0000313" key="14">
    <source>
        <dbReference type="Proteomes" id="UP000596660"/>
    </source>
</evidence>
<keyword evidence="9" id="KW-0539">Nucleus</keyword>
<evidence type="ECO:0000256" key="11">
    <source>
        <dbReference type="SAM" id="MobiDB-lite"/>
    </source>
</evidence>
<evidence type="ECO:0000256" key="9">
    <source>
        <dbReference type="ARBA" id="ARBA00023242"/>
    </source>
</evidence>
<evidence type="ECO:0000256" key="3">
    <source>
        <dbReference type="ARBA" id="ARBA00006094"/>
    </source>
</evidence>
<dbReference type="AlphaFoldDB" id="A0A803LBE7"/>
<keyword evidence="14" id="KW-1185">Reference proteome</keyword>
<keyword evidence="8" id="KW-0653">Protein transport</keyword>
<dbReference type="Gene3D" id="1.10.10.1440">
    <property type="entry name" value="PHAX RNA-binding domain"/>
    <property type="match status" value="1"/>
</dbReference>
<dbReference type="InterPro" id="IPR039047">
    <property type="entry name" value="PHAX"/>
</dbReference>
<dbReference type="GO" id="GO:0005634">
    <property type="term" value="C:nucleus"/>
    <property type="evidence" value="ECO:0007669"/>
    <property type="project" value="UniProtKB-SubCell"/>
</dbReference>
<organism evidence="13 14">
    <name type="scientific">Chenopodium quinoa</name>
    <name type="common">Quinoa</name>
    <dbReference type="NCBI Taxonomy" id="63459"/>
    <lineage>
        <taxon>Eukaryota</taxon>
        <taxon>Viridiplantae</taxon>
        <taxon>Streptophyta</taxon>
        <taxon>Embryophyta</taxon>
        <taxon>Tracheophyta</taxon>
        <taxon>Spermatophyta</taxon>
        <taxon>Magnoliopsida</taxon>
        <taxon>eudicotyledons</taxon>
        <taxon>Gunneridae</taxon>
        <taxon>Pentapetalae</taxon>
        <taxon>Caryophyllales</taxon>
        <taxon>Chenopodiaceae</taxon>
        <taxon>Chenopodioideae</taxon>
        <taxon>Atripliceae</taxon>
        <taxon>Chenopodium</taxon>
    </lineage>
</organism>
<proteinExistence type="inferred from homology"/>
<keyword evidence="5" id="KW-0813">Transport</keyword>
<dbReference type="GO" id="GO:0006408">
    <property type="term" value="P:snRNA export from nucleus"/>
    <property type="evidence" value="ECO:0007669"/>
    <property type="project" value="InterPro"/>
</dbReference>